<gene>
    <name evidence="2" type="ORF">DJ018_17995</name>
</gene>
<sequence length="254" mass="27123">MTKVAVNVGVAGLMRDLAVARAAAASKTSQVAQRGPHPPATPAQSAQPARATPALSQDTLSALLKLQDVAEHVLDRVPGPVGDRLEDLFEDLLDRWKDKLHPPKGGPQHPPVTNPPPVVSNPPPVVTQPPPVVTQPPPVVTQPPPVVVQPPPVVTVPKPKPTTSGASPSIRFLERVRDQLHESPIRRTQPLPFSKRGEAPRRAYTPPVELQVVKTVAQGQAALALLQATQMSLFQFQMAGLYGPPNPFAVNRMA</sequence>
<organism evidence="2 3">
    <name type="scientific">Phenylobacterium deserti</name>
    <dbReference type="NCBI Taxonomy" id="1914756"/>
    <lineage>
        <taxon>Bacteria</taxon>
        <taxon>Pseudomonadati</taxon>
        <taxon>Pseudomonadota</taxon>
        <taxon>Alphaproteobacteria</taxon>
        <taxon>Caulobacterales</taxon>
        <taxon>Caulobacteraceae</taxon>
        <taxon>Phenylobacterium</taxon>
    </lineage>
</organism>
<dbReference type="AlphaFoldDB" id="A0A328A963"/>
<feature type="region of interest" description="Disordered" evidence="1">
    <location>
        <begin position="27"/>
        <end position="55"/>
    </location>
</feature>
<evidence type="ECO:0000313" key="3">
    <source>
        <dbReference type="Proteomes" id="UP000249725"/>
    </source>
</evidence>
<protein>
    <submittedName>
        <fullName evidence="2">Uncharacterized protein</fullName>
    </submittedName>
</protein>
<reference evidence="3" key="1">
    <citation type="submission" date="2018-05" db="EMBL/GenBank/DDBJ databases">
        <authorList>
            <person name="Li X."/>
        </authorList>
    </citation>
    <scope>NUCLEOTIDE SEQUENCE [LARGE SCALE GENOMIC DNA]</scope>
    <source>
        <strain evidence="3">YIM 73061</strain>
    </source>
</reference>
<dbReference type="EMBL" id="QFYR01000005">
    <property type="protein sequence ID" value="RAK51045.1"/>
    <property type="molecule type" value="Genomic_DNA"/>
</dbReference>
<evidence type="ECO:0000313" key="2">
    <source>
        <dbReference type="EMBL" id="RAK51045.1"/>
    </source>
</evidence>
<comment type="caution">
    <text evidence="2">The sequence shown here is derived from an EMBL/GenBank/DDBJ whole genome shotgun (WGS) entry which is preliminary data.</text>
</comment>
<dbReference type="Proteomes" id="UP000249725">
    <property type="component" value="Unassembled WGS sequence"/>
</dbReference>
<evidence type="ECO:0000256" key="1">
    <source>
        <dbReference type="SAM" id="MobiDB-lite"/>
    </source>
</evidence>
<feature type="compositionally biased region" description="Pro residues" evidence="1">
    <location>
        <begin position="104"/>
        <end position="137"/>
    </location>
</feature>
<name>A0A328A963_9CAUL</name>
<feature type="compositionally biased region" description="Low complexity" evidence="1">
    <location>
        <begin position="42"/>
        <end position="54"/>
    </location>
</feature>
<accession>A0A328A963</accession>
<keyword evidence="3" id="KW-1185">Reference proteome</keyword>
<dbReference type="RefSeq" id="WP_111516355.1">
    <property type="nucleotide sequence ID" value="NZ_QFYR01000005.1"/>
</dbReference>
<proteinExistence type="predicted"/>
<feature type="region of interest" description="Disordered" evidence="1">
    <location>
        <begin position="99"/>
        <end position="137"/>
    </location>
</feature>